<reference evidence="2" key="1">
    <citation type="submission" date="2022-10" db="EMBL/GenBank/DDBJ databases">
        <title>Genome assembly of Pristionchus species.</title>
        <authorList>
            <person name="Yoshida K."/>
            <person name="Sommer R.J."/>
        </authorList>
    </citation>
    <scope>NUCLEOTIDE SEQUENCE [LARGE SCALE GENOMIC DNA]</scope>
    <source>
        <strain evidence="2">RS5460</strain>
    </source>
</reference>
<gene>
    <name evidence="1" type="ORF">PMAYCL1PPCAC_21446</name>
</gene>
<proteinExistence type="predicted"/>
<dbReference type="EMBL" id="BTRK01000005">
    <property type="protein sequence ID" value="GMR51251.1"/>
    <property type="molecule type" value="Genomic_DNA"/>
</dbReference>
<feature type="non-terminal residue" evidence="1">
    <location>
        <position position="1"/>
    </location>
</feature>
<evidence type="ECO:0000313" key="2">
    <source>
        <dbReference type="Proteomes" id="UP001328107"/>
    </source>
</evidence>
<dbReference type="Proteomes" id="UP001328107">
    <property type="component" value="Unassembled WGS sequence"/>
</dbReference>
<organism evidence="1 2">
    <name type="scientific">Pristionchus mayeri</name>
    <dbReference type="NCBI Taxonomy" id="1317129"/>
    <lineage>
        <taxon>Eukaryota</taxon>
        <taxon>Metazoa</taxon>
        <taxon>Ecdysozoa</taxon>
        <taxon>Nematoda</taxon>
        <taxon>Chromadorea</taxon>
        <taxon>Rhabditida</taxon>
        <taxon>Rhabditina</taxon>
        <taxon>Diplogasteromorpha</taxon>
        <taxon>Diplogasteroidea</taxon>
        <taxon>Neodiplogasteridae</taxon>
        <taxon>Pristionchus</taxon>
    </lineage>
</organism>
<comment type="caution">
    <text evidence="1">The sequence shown here is derived from an EMBL/GenBank/DDBJ whole genome shotgun (WGS) entry which is preliminary data.</text>
</comment>
<accession>A0AAN5CV67</accession>
<protein>
    <recommendedName>
        <fullName evidence="3">Apple domain-containing protein</fullName>
    </recommendedName>
</protein>
<dbReference type="AlphaFoldDB" id="A0AAN5CV67"/>
<feature type="non-terminal residue" evidence="1">
    <location>
        <position position="81"/>
    </location>
</feature>
<dbReference type="Gene3D" id="3.50.4.10">
    <property type="entry name" value="Hepatocyte Growth Factor"/>
    <property type="match status" value="1"/>
</dbReference>
<evidence type="ECO:0000313" key="1">
    <source>
        <dbReference type="EMBL" id="GMR51251.1"/>
    </source>
</evidence>
<evidence type="ECO:0008006" key="3">
    <source>
        <dbReference type="Google" id="ProtNLM"/>
    </source>
</evidence>
<name>A0AAN5CV67_9BILA</name>
<keyword evidence="2" id="KW-1185">Reference proteome</keyword>
<sequence length="81" mass="9341">YQILHIFLKMCDSTCFHEENSTTPMRAIRITTSMNSWLLCVKECYKEAQCLTASYSDKLRVCHLQTGLSSDSPQCDVVPYR</sequence>